<proteinExistence type="predicted"/>
<organism evidence="1 2">
    <name type="scientific">Dallia pectoralis</name>
    <name type="common">Alaska blackfish</name>
    <dbReference type="NCBI Taxonomy" id="75939"/>
    <lineage>
        <taxon>Eukaryota</taxon>
        <taxon>Metazoa</taxon>
        <taxon>Chordata</taxon>
        <taxon>Craniata</taxon>
        <taxon>Vertebrata</taxon>
        <taxon>Euteleostomi</taxon>
        <taxon>Actinopterygii</taxon>
        <taxon>Neopterygii</taxon>
        <taxon>Teleostei</taxon>
        <taxon>Protacanthopterygii</taxon>
        <taxon>Esociformes</taxon>
        <taxon>Umbridae</taxon>
        <taxon>Dallia</taxon>
    </lineage>
</organism>
<comment type="caution">
    <text evidence="1">The sequence shown here is derived from an EMBL/GenBank/DDBJ whole genome shotgun (WGS) entry which is preliminary data.</text>
</comment>
<reference evidence="1" key="1">
    <citation type="submission" date="2021-05" db="EMBL/GenBank/DDBJ databases">
        <authorList>
            <person name="Pan Q."/>
            <person name="Jouanno E."/>
            <person name="Zahm M."/>
            <person name="Klopp C."/>
            <person name="Cabau C."/>
            <person name="Louis A."/>
            <person name="Berthelot C."/>
            <person name="Parey E."/>
            <person name="Roest Crollius H."/>
            <person name="Montfort J."/>
            <person name="Robinson-Rechavi M."/>
            <person name="Bouchez O."/>
            <person name="Lampietro C."/>
            <person name="Lopez Roques C."/>
            <person name="Donnadieu C."/>
            <person name="Postlethwait J."/>
            <person name="Bobe J."/>
            <person name="Dillon D."/>
            <person name="Chandos A."/>
            <person name="von Hippel F."/>
            <person name="Guiguen Y."/>
        </authorList>
    </citation>
    <scope>NUCLEOTIDE SEQUENCE</scope>
    <source>
        <strain evidence="1">YG-Jan2019</strain>
    </source>
</reference>
<gene>
    <name evidence="1" type="ORF">DPEC_G00251870</name>
</gene>
<dbReference type="EMBL" id="CM055749">
    <property type="protein sequence ID" value="KAJ7994669.1"/>
    <property type="molecule type" value="Genomic_DNA"/>
</dbReference>
<dbReference type="Proteomes" id="UP001157502">
    <property type="component" value="Chromosome 22"/>
</dbReference>
<keyword evidence="2" id="KW-1185">Reference proteome</keyword>
<name>A0ACC2FTE6_DALPE</name>
<accession>A0ACC2FTE6</accession>
<evidence type="ECO:0000313" key="2">
    <source>
        <dbReference type="Proteomes" id="UP001157502"/>
    </source>
</evidence>
<protein>
    <submittedName>
        <fullName evidence="1">Uncharacterized protein</fullName>
    </submittedName>
</protein>
<sequence>MIHLRVRSEKGERRRNRRRLYCCSPITLILWLIPSIPTKPLSKRLFLPHSEATDDRLPVWLRRTDDPGVVRVGPATEFVRRKKTLNHMSCRAGERAESERERLVIYVSDREYWSFHVAPTQTQSDFNIHQRATNYNL</sequence>
<evidence type="ECO:0000313" key="1">
    <source>
        <dbReference type="EMBL" id="KAJ7994669.1"/>
    </source>
</evidence>